<feature type="domain" description="RCK C-terminal" evidence="5">
    <location>
        <begin position="129"/>
        <end position="214"/>
    </location>
</feature>
<gene>
    <name evidence="6" type="ORF">FC86_GL001113</name>
</gene>
<protein>
    <submittedName>
        <fullName evidence="6">GntR family transcriptional regulator</fullName>
    </submittedName>
</protein>
<dbReference type="STRING" id="1423744.FC86_GL001113"/>
<dbReference type="InterPro" id="IPR036390">
    <property type="entry name" value="WH_DNA-bd_sf"/>
</dbReference>
<evidence type="ECO:0000313" key="7">
    <source>
        <dbReference type="Proteomes" id="UP000051378"/>
    </source>
</evidence>
<feature type="domain" description="HTH gntR-type" evidence="4">
    <location>
        <begin position="15"/>
        <end position="83"/>
    </location>
</feature>
<dbReference type="InterPro" id="IPR006037">
    <property type="entry name" value="RCK_C"/>
</dbReference>
<keyword evidence="7" id="KW-1185">Reference proteome</keyword>
<evidence type="ECO:0000256" key="2">
    <source>
        <dbReference type="ARBA" id="ARBA00023125"/>
    </source>
</evidence>
<dbReference type="GO" id="GO:0006813">
    <property type="term" value="P:potassium ion transport"/>
    <property type="evidence" value="ECO:0007669"/>
    <property type="project" value="InterPro"/>
</dbReference>
<dbReference type="GO" id="GO:0003677">
    <property type="term" value="F:DNA binding"/>
    <property type="evidence" value="ECO:0007669"/>
    <property type="project" value="UniProtKB-KW"/>
</dbReference>
<dbReference type="SMART" id="SM00345">
    <property type="entry name" value="HTH_GNTR"/>
    <property type="match status" value="1"/>
</dbReference>
<sequence length="215" mass="24467">MVGVVFMANATQSVQPRYQQIAIGIAERIVEGRYVEGEKLRARSTIAMQFQVSPETARKAITILADLSIVEVKHGSGFFVSSKDRAQEFIKQHQDVRSLTTIKQDLNHSIKRQQSESKEFITLLNKLVDQTKRFNEDNTLIPYELLVTEDFEDHSKNISELNFWHNTGATIVAVKHKNKMIVSPGPLAKIEVGDIIYFVGDEFAYQRVVNLLMSR</sequence>
<dbReference type="EMBL" id="AYZL01000006">
    <property type="protein sequence ID" value="KRN04757.1"/>
    <property type="molecule type" value="Genomic_DNA"/>
</dbReference>
<evidence type="ECO:0000259" key="4">
    <source>
        <dbReference type="PROSITE" id="PS50949"/>
    </source>
</evidence>
<proteinExistence type="predicted"/>
<reference evidence="6 7" key="1">
    <citation type="journal article" date="2015" name="Genome Announc.">
        <title>Expanding the biotechnology potential of lactobacilli through comparative genomics of 213 strains and associated genera.</title>
        <authorList>
            <person name="Sun Z."/>
            <person name="Harris H.M."/>
            <person name="McCann A."/>
            <person name="Guo C."/>
            <person name="Argimon S."/>
            <person name="Zhang W."/>
            <person name="Yang X."/>
            <person name="Jeffery I.B."/>
            <person name="Cooney J.C."/>
            <person name="Kagawa T.F."/>
            <person name="Liu W."/>
            <person name="Song Y."/>
            <person name="Salvetti E."/>
            <person name="Wrobel A."/>
            <person name="Rasinkangas P."/>
            <person name="Parkhill J."/>
            <person name="Rea M.C."/>
            <person name="O'Sullivan O."/>
            <person name="Ritari J."/>
            <person name="Douillard F.P."/>
            <person name="Paul Ross R."/>
            <person name="Yang R."/>
            <person name="Briner A.E."/>
            <person name="Felis G.E."/>
            <person name="de Vos W.M."/>
            <person name="Barrangou R."/>
            <person name="Klaenhammer T.R."/>
            <person name="Caufield P.W."/>
            <person name="Cui Y."/>
            <person name="Zhang H."/>
            <person name="O'Toole P.W."/>
        </authorList>
    </citation>
    <scope>NUCLEOTIDE SEQUENCE [LARGE SCALE GENOMIC DNA]</scope>
    <source>
        <strain evidence="6 7">DSM 23037</strain>
    </source>
</reference>
<dbReference type="Gene3D" id="3.30.70.1450">
    <property type="entry name" value="Regulator of K+ conductance, C-terminal domain"/>
    <property type="match status" value="1"/>
</dbReference>
<dbReference type="PANTHER" id="PTHR44846:SF1">
    <property type="entry name" value="MANNOSYL-D-GLYCERATE TRANSPORT_METABOLISM SYSTEM REPRESSOR MNGR-RELATED"/>
    <property type="match status" value="1"/>
</dbReference>
<keyword evidence="3" id="KW-0804">Transcription</keyword>
<dbReference type="Proteomes" id="UP000051378">
    <property type="component" value="Unassembled WGS sequence"/>
</dbReference>
<organism evidence="6 7">
    <name type="scientific">Holzapfeliella floricola DSM 23037 = JCM 16512</name>
    <dbReference type="NCBI Taxonomy" id="1423744"/>
    <lineage>
        <taxon>Bacteria</taxon>
        <taxon>Bacillati</taxon>
        <taxon>Bacillota</taxon>
        <taxon>Bacilli</taxon>
        <taxon>Lactobacillales</taxon>
        <taxon>Lactobacillaceae</taxon>
        <taxon>Holzapfeliella</taxon>
    </lineage>
</organism>
<comment type="caution">
    <text evidence="6">The sequence shown here is derived from an EMBL/GenBank/DDBJ whole genome shotgun (WGS) entry which is preliminary data.</text>
</comment>
<dbReference type="Gene3D" id="1.10.10.10">
    <property type="entry name" value="Winged helix-like DNA-binding domain superfamily/Winged helix DNA-binding domain"/>
    <property type="match status" value="1"/>
</dbReference>
<dbReference type="CDD" id="cd07377">
    <property type="entry name" value="WHTH_GntR"/>
    <property type="match status" value="1"/>
</dbReference>
<evidence type="ECO:0000256" key="1">
    <source>
        <dbReference type="ARBA" id="ARBA00023015"/>
    </source>
</evidence>
<dbReference type="InterPro" id="IPR036388">
    <property type="entry name" value="WH-like_DNA-bd_sf"/>
</dbReference>
<evidence type="ECO:0000313" key="6">
    <source>
        <dbReference type="EMBL" id="KRN04757.1"/>
    </source>
</evidence>
<dbReference type="GO" id="GO:0008324">
    <property type="term" value="F:monoatomic cation transmembrane transporter activity"/>
    <property type="evidence" value="ECO:0007669"/>
    <property type="project" value="InterPro"/>
</dbReference>
<keyword evidence="1" id="KW-0805">Transcription regulation</keyword>
<evidence type="ECO:0000259" key="5">
    <source>
        <dbReference type="PROSITE" id="PS51202"/>
    </source>
</evidence>
<dbReference type="GO" id="GO:0003700">
    <property type="term" value="F:DNA-binding transcription factor activity"/>
    <property type="evidence" value="ECO:0007669"/>
    <property type="project" value="InterPro"/>
</dbReference>
<name>A0A0R2DSG8_9LACO</name>
<dbReference type="InterPro" id="IPR000524">
    <property type="entry name" value="Tscrpt_reg_HTH_GntR"/>
</dbReference>
<dbReference type="InterPro" id="IPR050679">
    <property type="entry name" value="Bact_HTH_transcr_reg"/>
</dbReference>
<accession>A0A0R2DSG8</accession>
<dbReference type="PATRIC" id="fig|1423744.4.peg.1142"/>
<dbReference type="InterPro" id="IPR036721">
    <property type="entry name" value="RCK_C_sf"/>
</dbReference>
<evidence type="ECO:0000256" key="3">
    <source>
        <dbReference type="ARBA" id="ARBA00023163"/>
    </source>
</evidence>
<dbReference type="PROSITE" id="PS51202">
    <property type="entry name" value="RCK_C"/>
    <property type="match status" value="1"/>
</dbReference>
<keyword evidence="2" id="KW-0238">DNA-binding</keyword>
<dbReference type="Pfam" id="PF02080">
    <property type="entry name" value="TrkA_C"/>
    <property type="match status" value="1"/>
</dbReference>
<dbReference type="SUPFAM" id="SSF46785">
    <property type="entry name" value="Winged helix' DNA-binding domain"/>
    <property type="match status" value="1"/>
</dbReference>
<dbReference type="PANTHER" id="PTHR44846">
    <property type="entry name" value="MANNOSYL-D-GLYCERATE TRANSPORT/METABOLISM SYSTEM REPRESSOR MNGR-RELATED"/>
    <property type="match status" value="1"/>
</dbReference>
<dbReference type="SUPFAM" id="SSF116726">
    <property type="entry name" value="TrkA C-terminal domain-like"/>
    <property type="match status" value="1"/>
</dbReference>
<dbReference type="Pfam" id="PF00392">
    <property type="entry name" value="GntR"/>
    <property type="match status" value="1"/>
</dbReference>
<dbReference type="PROSITE" id="PS50949">
    <property type="entry name" value="HTH_GNTR"/>
    <property type="match status" value="1"/>
</dbReference>
<dbReference type="AlphaFoldDB" id="A0A0R2DSG8"/>
<dbReference type="GO" id="GO:0045892">
    <property type="term" value="P:negative regulation of DNA-templated transcription"/>
    <property type="evidence" value="ECO:0007669"/>
    <property type="project" value="TreeGrafter"/>
</dbReference>